<proteinExistence type="predicted"/>
<dbReference type="EMBL" id="WSZM01000327">
    <property type="protein sequence ID" value="KAF4035264.1"/>
    <property type="molecule type" value="Genomic_DNA"/>
</dbReference>
<name>A0A833T1A0_PHYIN</name>
<keyword evidence="3" id="KW-1185">Reference proteome</keyword>
<reference evidence="2" key="1">
    <citation type="submission" date="2020-04" db="EMBL/GenBank/DDBJ databases">
        <title>Hybrid Assembly of Korean Phytophthora infestans isolates.</title>
        <authorList>
            <person name="Prokchorchik M."/>
            <person name="Lee Y."/>
            <person name="Seo J."/>
            <person name="Cho J.-H."/>
            <person name="Park Y.-E."/>
            <person name="Jang D.-C."/>
            <person name="Im J.-S."/>
            <person name="Choi J.-G."/>
            <person name="Park H.-J."/>
            <person name="Lee G.-B."/>
            <person name="Lee Y.-G."/>
            <person name="Hong S.-Y."/>
            <person name="Cho K."/>
            <person name="Sohn K.H."/>
        </authorList>
    </citation>
    <scope>NUCLEOTIDE SEQUENCE</scope>
    <source>
        <strain evidence="2">KR_1_A1</strain>
    </source>
</reference>
<evidence type="ECO:0000313" key="2">
    <source>
        <dbReference type="EMBL" id="KAF4035264.1"/>
    </source>
</evidence>
<keyword evidence="1" id="KW-0732">Signal</keyword>
<feature type="signal peptide" evidence="1">
    <location>
        <begin position="1"/>
        <end position="19"/>
    </location>
</feature>
<evidence type="ECO:0000313" key="3">
    <source>
        <dbReference type="Proteomes" id="UP000602510"/>
    </source>
</evidence>
<dbReference type="AlphaFoldDB" id="A0A833T1A0"/>
<organism evidence="2 3">
    <name type="scientific">Phytophthora infestans</name>
    <name type="common">Potato late blight agent</name>
    <name type="synonym">Botrytis infestans</name>
    <dbReference type="NCBI Taxonomy" id="4787"/>
    <lineage>
        <taxon>Eukaryota</taxon>
        <taxon>Sar</taxon>
        <taxon>Stramenopiles</taxon>
        <taxon>Oomycota</taxon>
        <taxon>Peronosporomycetes</taxon>
        <taxon>Peronosporales</taxon>
        <taxon>Peronosporaceae</taxon>
        <taxon>Phytophthora</taxon>
    </lineage>
</organism>
<evidence type="ECO:0008006" key="4">
    <source>
        <dbReference type="Google" id="ProtNLM"/>
    </source>
</evidence>
<dbReference type="Proteomes" id="UP000602510">
    <property type="component" value="Unassembled WGS sequence"/>
</dbReference>
<protein>
    <recommendedName>
        <fullName evidence="4">Secreted RxLR effector peptide protein</fullName>
    </recommendedName>
</protein>
<accession>A0A833T1A0</accession>
<gene>
    <name evidence="2" type="ORF">GN244_ATG12768</name>
</gene>
<sequence length="94" mass="10197">MQLLYVSSAVLAVIVPIRALRRTRRRCEGETAHHNPLHPAINLGGANGELRFGLVAEIEAPQMIYEVGEADQTAILAIAAVARELAGAGRWKQQ</sequence>
<comment type="caution">
    <text evidence="2">The sequence shown here is derived from an EMBL/GenBank/DDBJ whole genome shotgun (WGS) entry which is preliminary data.</text>
</comment>
<feature type="chain" id="PRO_5032911939" description="Secreted RxLR effector peptide protein" evidence="1">
    <location>
        <begin position="20"/>
        <end position="94"/>
    </location>
</feature>
<evidence type="ECO:0000256" key="1">
    <source>
        <dbReference type="SAM" id="SignalP"/>
    </source>
</evidence>